<keyword evidence="4" id="KW-0325">Glycoprotein</keyword>
<dbReference type="Gene3D" id="3.90.400.10">
    <property type="entry name" value="Oligo-1,6-glucosidase, Domain 2"/>
    <property type="match status" value="1"/>
</dbReference>
<dbReference type="GO" id="GO:0004558">
    <property type="term" value="F:alpha-1,4-glucosidase activity"/>
    <property type="evidence" value="ECO:0007669"/>
    <property type="project" value="UniProtKB-EC"/>
</dbReference>
<dbReference type="KEGG" id="soy:115891639"/>
<evidence type="ECO:0000256" key="3">
    <source>
        <dbReference type="ARBA" id="ARBA00012741"/>
    </source>
</evidence>
<dbReference type="PANTHER" id="PTHR10357:SF179">
    <property type="entry name" value="NEUTRAL AND BASIC AMINO ACID TRANSPORT PROTEIN RBAT"/>
    <property type="match status" value="1"/>
</dbReference>
<proteinExistence type="inferred from homology"/>
<evidence type="ECO:0000313" key="9">
    <source>
        <dbReference type="RefSeq" id="XP_030768023.1"/>
    </source>
</evidence>
<dbReference type="InterPro" id="IPR006047">
    <property type="entry name" value="GH13_cat_dom"/>
</dbReference>
<gene>
    <name evidence="9" type="primary">LOC115891639</name>
</gene>
<evidence type="ECO:0000256" key="1">
    <source>
        <dbReference type="ARBA" id="ARBA00001657"/>
    </source>
</evidence>
<dbReference type="AlphaFoldDB" id="A0A6J2YV83"/>
<dbReference type="GeneID" id="115891639"/>
<keyword evidence="5" id="KW-0378">Hydrolase</keyword>
<dbReference type="Proteomes" id="UP000504635">
    <property type="component" value="Unplaced"/>
</dbReference>
<dbReference type="SUPFAM" id="SSF51445">
    <property type="entry name" value="(Trans)glycosidases"/>
    <property type="match status" value="1"/>
</dbReference>
<dbReference type="Pfam" id="PF00128">
    <property type="entry name" value="Alpha-amylase"/>
    <property type="match status" value="1"/>
</dbReference>
<dbReference type="EC" id="3.2.1.20" evidence="3"/>
<dbReference type="SMART" id="SM00642">
    <property type="entry name" value="Aamy"/>
    <property type="match status" value="1"/>
</dbReference>
<organism evidence="8 9">
    <name type="scientific">Sitophilus oryzae</name>
    <name type="common">Rice weevil</name>
    <name type="synonym">Curculio oryzae</name>
    <dbReference type="NCBI Taxonomy" id="7048"/>
    <lineage>
        <taxon>Eukaryota</taxon>
        <taxon>Metazoa</taxon>
        <taxon>Ecdysozoa</taxon>
        <taxon>Arthropoda</taxon>
        <taxon>Hexapoda</taxon>
        <taxon>Insecta</taxon>
        <taxon>Pterygota</taxon>
        <taxon>Neoptera</taxon>
        <taxon>Endopterygota</taxon>
        <taxon>Coleoptera</taxon>
        <taxon>Polyphaga</taxon>
        <taxon>Cucujiformia</taxon>
        <taxon>Curculionidae</taxon>
        <taxon>Dryophthorinae</taxon>
        <taxon>Sitophilus</taxon>
    </lineage>
</organism>
<dbReference type="RefSeq" id="XP_030768023.1">
    <property type="nucleotide sequence ID" value="XM_030912163.1"/>
</dbReference>
<evidence type="ECO:0000259" key="7">
    <source>
        <dbReference type="SMART" id="SM00642"/>
    </source>
</evidence>
<feature type="domain" description="Glycosyl hydrolase family 13 catalytic" evidence="7">
    <location>
        <begin position="55"/>
        <end position="449"/>
    </location>
</feature>
<keyword evidence="6" id="KW-0732">Signal</keyword>
<dbReference type="GO" id="GO:0005975">
    <property type="term" value="P:carbohydrate metabolic process"/>
    <property type="evidence" value="ECO:0007669"/>
    <property type="project" value="InterPro"/>
</dbReference>
<dbReference type="InterPro" id="IPR045857">
    <property type="entry name" value="O16G_dom_2"/>
</dbReference>
<protein>
    <recommendedName>
        <fullName evidence="3">alpha-glucosidase</fullName>
        <ecNumber evidence="3">3.2.1.20</ecNumber>
    </recommendedName>
</protein>
<dbReference type="InParanoid" id="A0A6J2YV83"/>
<keyword evidence="5" id="KW-0326">Glycosidase</keyword>
<dbReference type="PANTHER" id="PTHR10357">
    <property type="entry name" value="ALPHA-AMYLASE FAMILY MEMBER"/>
    <property type="match status" value="1"/>
</dbReference>
<comment type="similarity">
    <text evidence="2">Belongs to the glycosyl hydrolase 13 family.</text>
</comment>
<reference evidence="9" key="1">
    <citation type="submission" date="2025-08" db="UniProtKB">
        <authorList>
            <consortium name="RefSeq"/>
        </authorList>
    </citation>
    <scope>IDENTIFICATION</scope>
    <source>
        <tissue evidence="9">Gonads</tissue>
    </source>
</reference>
<accession>A0A6J2YV83</accession>
<evidence type="ECO:0000256" key="5">
    <source>
        <dbReference type="ARBA" id="ARBA00023295"/>
    </source>
</evidence>
<comment type="catalytic activity">
    <reaction evidence="1">
        <text>Hydrolysis of terminal, non-reducing (1-&gt;4)-linked alpha-D-glucose residues with release of alpha-D-glucose.</text>
        <dbReference type="EC" id="3.2.1.20"/>
    </reaction>
</comment>
<dbReference type="FunFam" id="3.90.400.10:FF:000001">
    <property type="entry name" value="Maltase A3, isoform A"/>
    <property type="match status" value="1"/>
</dbReference>
<evidence type="ECO:0000256" key="4">
    <source>
        <dbReference type="ARBA" id="ARBA00023180"/>
    </source>
</evidence>
<keyword evidence="8" id="KW-1185">Reference proteome</keyword>
<dbReference type="Gene3D" id="3.20.20.80">
    <property type="entry name" value="Glycosidases"/>
    <property type="match status" value="1"/>
</dbReference>
<dbReference type="FunCoup" id="A0A6J2YV83">
    <property type="interactions" value="47"/>
</dbReference>
<evidence type="ECO:0000313" key="8">
    <source>
        <dbReference type="Proteomes" id="UP000504635"/>
    </source>
</evidence>
<evidence type="ECO:0000256" key="2">
    <source>
        <dbReference type="ARBA" id="ARBA00008061"/>
    </source>
</evidence>
<sequence>MSITRPKMKSLQCLTFAVFCSVAFGDTVVLTNTGKKDGSNLGLFTEWWETSVFYQIYPRSFKDSNNDGSGDLQGIIQKLDHIQDAGVDAVWLSPIYKSPQVDNGYDISDYRDVDEIYGNLDDLKQLLDEAHKRDIKVILDYVPNHTSDQHAWFQASLKNDSVYADYYVWRDAVIVNGTRTPPNNWISEFKGSAWEWSEERQQYYLHQFSVAQPDLNYRNPAVVNEMKDVLRYWLDFGIDGFRMDAVFTIFEDAQFRDEPLSGDPNSGPEDYGYLTHTYTANLNETIQLIYDFRDLLDEFSANQSYPRVMMTEVYSDIETTMLYYGTESGSRKGAHFTFNFWSFILGLQKGFTSGQLWTSIYNWFNYMPRIYTPNWVLGNHDQSRVSTRLGPENVDALNILISILPGVQVTYNGEEIGQENGVVTCEQGYDPQAIKNCSTFNQTSRDFERTPFQWDSTVNAGFNDGAEPWLPVSQKYLETNLESQNVTGINSHYNIYKQTLELRQSFRNETGYYIVLVYFDSLFVAERILYSTDDYYVFYYNVGDQPVTASEYAPGANATVVVRSSNSAYNIGDLFNYNGTLLPQEAVLVHLGS</sequence>
<feature type="signal peptide" evidence="6">
    <location>
        <begin position="1"/>
        <end position="25"/>
    </location>
</feature>
<feature type="chain" id="PRO_5026678118" description="alpha-glucosidase" evidence="6">
    <location>
        <begin position="26"/>
        <end position="593"/>
    </location>
</feature>
<dbReference type="CDD" id="cd11328">
    <property type="entry name" value="AmyAc_maltase"/>
    <property type="match status" value="1"/>
</dbReference>
<evidence type="ECO:0000256" key="6">
    <source>
        <dbReference type="SAM" id="SignalP"/>
    </source>
</evidence>
<dbReference type="InterPro" id="IPR017853">
    <property type="entry name" value="GH"/>
</dbReference>
<name>A0A6J2YV83_SITOR</name>
<dbReference type="OrthoDB" id="1740265at2759"/>